<dbReference type="eggNOG" id="COG2227">
    <property type="taxonomic scope" value="Bacteria"/>
</dbReference>
<organism evidence="5 6">
    <name type="scientific">Asaia bogorensis</name>
    <dbReference type="NCBI Taxonomy" id="91915"/>
    <lineage>
        <taxon>Bacteria</taxon>
        <taxon>Pseudomonadati</taxon>
        <taxon>Pseudomonadota</taxon>
        <taxon>Alphaproteobacteria</taxon>
        <taxon>Acetobacterales</taxon>
        <taxon>Acetobacteraceae</taxon>
        <taxon>Asaia</taxon>
    </lineage>
</organism>
<accession>A0A060QJY4</accession>
<name>A0A060QJY4_9PROT</name>
<dbReference type="SUPFAM" id="SSF53335">
    <property type="entry name" value="S-adenosyl-L-methionine-dependent methyltransferases"/>
    <property type="match status" value="1"/>
</dbReference>
<reference evidence="5 6" key="2">
    <citation type="journal article" date="2014" name="PLoS ONE">
        <title>Evolution of mitochondria reconstructed from the energy metabolism of living bacteria.</title>
        <authorList>
            <person name="Degli Esposti M."/>
            <person name="Chouaia B."/>
            <person name="Comandatore F."/>
            <person name="Crotti E."/>
            <person name="Sassera D."/>
            <person name="Lievens P.M."/>
            <person name="Daffonchio D."/>
            <person name="Bandi C."/>
        </authorList>
    </citation>
    <scope>NUCLEOTIDE SEQUENCE [LARGE SCALE GENOMIC DNA]</scope>
    <source>
        <strain evidence="5 6">SF2.1</strain>
    </source>
</reference>
<feature type="compositionally biased region" description="Basic and acidic residues" evidence="4">
    <location>
        <begin position="278"/>
        <end position="297"/>
    </location>
</feature>
<dbReference type="InterPro" id="IPR029063">
    <property type="entry name" value="SAM-dependent_MTases_sf"/>
</dbReference>
<dbReference type="EMBL" id="CBLX010000025">
    <property type="protein sequence ID" value="CDG41043.1"/>
    <property type="molecule type" value="Genomic_DNA"/>
</dbReference>
<keyword evidence="2" id="KW-0808">Transferase</keyword>
<evidence type="ECO:0000313" key="5">
    <source>
        <dbReference type="EMBL" id="CDG41043.1"/>
    </source>
</evidence>
<evidence type="ECO:0000256" key="2">
    <source>
        <dbReference type="ARBA" id="ARBA00022679"/>
    </source>
</evidence>
<sequence>MGLAKRMMTDHWNGSCPACHAPLAHETMMPHYIKEWTILGCRQCGYHAVSPLPSRGAIEAHYNDDAYRQADDLHYAKSRSRKRRAMLRALRLWPWFRGRTVLDIGCGGGFMVEAFALFGARSASGIDMSRAGIAYATAQARRGAYRVADVESLLSVPERYGFVFCSEVLEHLPDATLLPRALAACVQYGGYALVNAPDIGHRETPADLTQWPALCPPEHLQWFTSDGFASVMERHGFVRRRRLRARGAAFSDLFLRVDEKNPSLSGSGSDVLSQGDRMGLDHSLRPLQERKRHDDAL</sequence>
<dbReference type="GO" id="GO:0008168">
    <property type="term" value="F:methyltransferase activity"/>
    <property type="evidence" value="ECO:0007669"/>
    <property type="project" value="UniProtKB-KW"/>
</dbReference>
<dbReference type="Gene3D" id="3.40.50.150">
    <property type="entry name" value="Vaccinia Virus protein VP39"/>
    <property type="match status" value="1"/>
</dbReference>
<dbReference type="Pfam" id="PF13489">
    <property type="entry name" value="Methyltransf_23"/>
    <property type="match status" value="1"/>
</dbReference>
<evidence type="ECO:0000313" key="6">
    <source>
        <dbReference type="Proteomes" id="UP000027583"/>
    </source>
</evidence>
<keyword evidence="1" id="KW-0489">Methyltransferase</keyword>
<dbReference type="CDD" id="cd02440">
    <property type="entry name" value="AdoMet_MTases"/>
    <property type="match status" value="1"/>
</dbReference>
<dbReference type="PANTHER" id="PTHR43464">
    <property type="entry name" value="METHYLTRANSFERASE"/>
    <property type="match status" value="1"/>
</dbReference>
<reference evidence="5 6" key="1">
    <citation type="journal article" date="2014" name="Genome Biol. Evol.">
        <title>Acetic acid bacteria genomes reveal functional traits for adaptation to life in insect guts.</title>
        <authorList>
            <person name="Chouaia B."/>
            <person name="Gaiarsa S."/>
            <person name="Crotti E."/>
            <person name="Comandatore F."/>
            <person name="Degli Esposti M."/>
            <person name="Ricci I."/>
            <person name="Alma A."/>
            <person name="Favia G."/>
            <person name="Bandi C."/>
            <person name="Daffonchio D."/>
        </authorList>
    </citation>
    <scope>NUCLEOTIDE SEQUENCE [LARGE SCALE GENOMIC DNA]</scope>
    <source>
        <strain evidence="5 6">SF2.1</strain>
    </source>
</reference>
<protein>
    <submittedName>
        <fullName evidence="5">3-demethylubiquinone-9 3-methyltransferase</fullName>
    </submittedName>
</protein>
<evidence type="ECO:0000256" key="1">
    <source>
        <dbReference type="ARBA" id="ARBA00022603"/>
    </source>
</evidence>
<keyword evidence="3" id="KW-0949">S-adenosyl-L-methionine</keyword>
<dbReference type="GO" id="GO:0032259">
    <property type="term" value="P:methylation"/>
    <property type="evidence" value="ECO:0007669"/>
    <property type="project" value="UniProtKB-KW"/>
</dbReference>
<evidence type="ECO:0000256" key="3">
    <source>
        <dbReference type="ARBA" id="ARBA00022691"/>
    </source>
</evidence>
<dbReference type="PANTHER" id="PTHR43464:SF19">
    <property type="entry name" value="UBIQUINONE BIOSYNTHESIS O-METHYLTRANSFERASE, MITOCHONDRIAL"/>
    <property type="match status" value="1"/>
</dbReference>
<evidence type="ECO:0000256" key="4">
    <source>
        <dbReference type="SAM" id="MobiDB-lite"/>
    </source>
</evidence>
<comment type="caution">
    <text evidence="5">The sequence shown here is derived from an EMBL/GenBank/DDBJ whole genome shotgun (WGS) entry which is preliminary data.</text>
</comment>
<feature type="region of interest" description="Disordered" evidence="4">
    <location>
        <begin position="262"/>
        <end position="297"/>
    </location>
</feature>
<proteinExistence type="predicted"/>
<dbReference type="AlphaFoldDB" id="A0A060QJY4"/>
<feature type="compositionally biased region" description="Polar residues" evidence="4">
    <location>
        <begin position="262"/>
        <end position="272"/>
    </location>
</feature>
<gene>
    <name evidence="5" type="ORF">ASAP_2998</name>
</gene>
<dbReference type="Proteomes" id="UP000027583">
    <property type="component" value="Unassembled WGS sequence"/>
</dbReference>